<accession>A0A2M9G3T9</accession>
<gene>
    <name evidence="3" type="ORF">CVT23_06955</name>
</gene>
<name>A0A2M9G3T9_9PROT</name>
<keyword evidence="1" id="KW-0732">Signal</keyword>
<dbReference type="GO" id="GO:0004222">
    <property type="term" value="F:metalloendopeptidase activity"/>
    <property type="evidence" value="ECO:0007669"/>
    <property type="project" value="TreeGrafter"/>
</dbReference>
<sequence>MRSVLAFLVLCFALPAAAYEISGNAVQGGMLTGRTEPGTEVLLNGEPIRVSPDGRFVLGFGRDHGGTVELRVGDSVATLVVGKRNYDIQRIDGLPEKMVTPDAEALERIRREAADIAEVRAIDTPETFFAQAWRWPTVGIVSGVFGSQRVLNGEPRRPHFGIDIAADTGTAVHAPTDAIVRLAAPDLYFTGGTVMLDHGHGVTSVYSHLSSIGVEVGQRVAQGEKIAEVGSTGRSTGPHLDWRVNWFGERLDPALLAGPMPERP</sequence>
<proteinExistence type="predicted"/>
<feature type="domain" description="M23ase beta-sheet core" evidence="2">
    <location>
        <begin position="158"/>
        <end position="253"/>
    </location>
</feature>
<evidence type="ECO:0000256" key="1">
    <source>
        <dbReference type="SAM" id="SignalP"/>
    </source>
</evidence>
<reference evidence="3 4" key="1">
    <citation type="submission" date="2017-11" db="EMBL/GenBank/DDBJ databases">
        <title>Draft genome sequence of Rhizobiales bacterium SY3-13.</title>
        <authorList>
            <person name="Sun C."/>
        </authorList>
    </citation>
    <scope>NUCLEOTIDE SEQUENCE [LARGE SCALE GENOMIC DNA]</scope>
    <source>
        <strain evidence="3 4">SY3-13</strain>
    </source>
</reference>
<dbReference type="OrthoDB" id="9815245at2"/>
<feature type="chain" id="PRO_5014857663" evidence="1">
    <location>
        <begin position="19"/>
        <end position="264"/>
    </location>
</feature>
<dbReference type="RefSeq" id="WP_109795100.1">
    <property type="nucleotide sequence ID" value="NZ_PHIG01000028.1"/>
</dbReference>
<dbReference type="FunFam" id="2.70.70.10:FF:000019">
    <property type="entry name" value="M23 family peptidase"/>
    <property type="match status" value="1"/>
</dbReference>
<dbReference type="InterPro" id="IPR050570">
    <property type="entry name" value="Cell_wall_metabolism_enzyme"/>
</dbReference>
<dbReference type="Gene3D" id="2.70.70.10">
    <property type="entry name" value="Glucose Permease (Domain IIA)"/>
    <property type="match status" value="1"/>
</dbReference>
<dbReference type="PANTHER" id="PTHR21666">
    <property type="entry name" value="PEPTIDASE-RELATED"/>
    <property type="match status" value="1"/>
</dbReference>
<dbReference type="CDD" id="cd12797">
    <property type="entry name" value="M23_peptidase"/>
    <property type="match status" value="1"/>
</dbReference>
<keyword evidence="4" id="KW-1185">Reference proteome</keyword>
<evidence type="ECO:0000313" key="3">
    <source>
        <dbReference type="EMBL" id="PJK30389.1"/>
    </source>
</evidence>
<dbReference type="EMBL" id="PHIG01000028">
    <property type="protein sequence ID" value="PJK30389.1"/>
    <property type="molecule type" value="Genomic_DNA"/>
</dbReference>
<comment type="caution">
    <text evidence="3">The sequence shown here is derived from an EMBL/GenBank/DDBJ whole genome shotgun (WGS) entry which is preliminary data.</text>
</comment>
<dbReference type="Proteomes" id="UP000229498">
    <property type="component" value="Unassembled WGS sequence"/>
</dbReference>
<dbReference type="InterPro" id="IPR016047">
    <property type="entry name" value="M23ase_b-sheet_dom"/>
</dbReference>
<dbReference type="SUPFAM" id="SSF51261">
    <property type="entry name" value="Duplicated hybrid motif"/>
    <property type="match status" value="1"/>
</dbReference>
<dbReference type="InterPro" id="IPR011055">
    <property type="entry name" value="Dup_hybrid_motif"/>
</dbReference>
<evidence type="ECO:0000259" key="2">
    <source>
        <dbReference type="Pfam" id="PF01551"/>
    </source>
</evidence>
<dbReference type="Pfam" id="PF01551">
    <property type="entry name" value="Peptidase_M23"/>
    <property type="match status" value="1"/>
</dbReference>
<feature type="signal peptide" evidence="1">
    <location>
        <begin position="1"/>
        <end position="18"/>
    </location>
</feature>
<protein>
    <submittedName>
        <fullName evidence="3">M23 family peptidase</fullName>
    </submittedName>
</protein>
<organism evidence="3 4">
    <name type="scientific">Minwuia thermotolerans</name>
    <dbReference type="NCBI Taxonomy" id="2056226"/>
    <lineage>
        <taxon>Bacteria</taxon>
        <taxon>Pseudomonadati</taxon>
        <taxon>Pseudomonadota</taxon>
        <taxon>Alphaproteobacteria</taxon>
        <taxon>Minwuiales</taxon>
        <taxon>Minwuiaceae</taxon>
        <taxon>Minwuia</taxon>
    </lineage>
</organism>
<evidence type="ECO:0000313" key="4">
    <source>
        <dbReference type="Proteomes" id="UP000229498"/>
    </source>
</evidence>
<dbReference type="PANTHER" id="PTHR21666:SF285">
    <property type="entry name" value="M23 FAMILY METALLOPEPTIDASE"/>
    <property type="match status" value="1"/>
</dbReference>
<dbReference type="AlphaFoldDB" id="A0A2M9G3T9"/>